<dbReference type="PANTHER" id="PTHR36072">
    <property type="entry name" value="OS01G0541600 PROTEIN"/>
    <property type="match status" value="1"/>
</dbReference>
<dbReference type="RefSeq" id="XP_027333283.1">
    <property type="nucleotide sequence ID" value="XM_027477482.1"/>
</dbReference>
<name>A0A8B8JRW5_ABRPR</name>
<dbReference type="KEGG" id="aprc:113848094"/>
<sequence>MGKKREGKNLESVSRTPISLREEATGKIQSKAAINNKSNLRFHHLKNLTLWASTTHSPIPSLAAFYAHQFAAFGEATGVPPDPSFITCQRCETVLQPGFNSTVRIEKNKSKARHKRKKFGTINQNYVVYKCLFCFHQNLRRGTPKGYLKEISPSKDRKSLLESTSPSKLEKGIVNKDEGKEIGVFASQVVAKDVALVDGLATPLSTNTPTLLEGKKRIRNSSSSKKDIQTTNMAASTASKRRRKSWTSLKEIAKSNQHENTQIANLRVPFFL</sequence>
<dbReference type="Pfam" id="PF04032">
    <property type="entry name" value="Rpr2"/>
    <property type="match status" value="1"/>
</dbReference>
<protein>
    <submittedName>
        <fullName evidence="3">Uncharacterized protein LOC113848094</fullName>
    </submittedName>
</protein>
<keyword evidence="2" id="KW-1185">Reference proteome</keyword>
<gene>
    <name evidence="3" type="primary">LOC113848094</name>
</gene>
<dbReference type="GO" id="GO:0006396">
    <property type="term" value="P:RNA processing"/>
    <property type="evidence" value="ECO:0007669"/>
    <property type="project" value="InterPro"/>
</dbReference>
<feature type="region of interest" description="Disordered" evidence="1">
    <location>
        <begin position="218"/>
        <end position="245"/>
    </location>
</feature>
<dbReference type="PANTHER" id="PTHR36072:SF2">
    <property type="entry name" value="OS01G0531000 PROTEIN"/>
    <property type="match status" value="1"/>
</dbReference>
<accession>A0A8B8JRW5</accession>
<evidence type="ECO:0000313" key="3">
    <source>
        <dbReference type="RefSeq" id="XP_027333283.1"/>
    </source>
</evidence>
<proteinExistence type="predicted"/>
<dbReference type="OrthoDB" id="1937463at2759"/>
<reference evidence="2" key="1">
    <citation type="journal article" date="2019" name="Toxins">
        <title>Detection of Abrin-Like and Prepropulchellin-Like Toxin Genes and Transcripts Using Whole Genome Sequencing and Full-Length Transcript Sequencing of Abrus precatorius.</title>
        <authorList>
            <person name="Hovde B.T."/>
            <person name="Daligault H.E."/>
            <person name="Hanschen E.R."/>
            <person name="Kunde Y.A."/>
            <person name="Johnson M.B."/>
            <person name="Starkenburg S.R."/>
            <person name="Johnson S.L."/>
        </authorList>
    </citation>
    <scope>NUCLEOTIDE SEQUENCE [LARGE SCALE GENOMIC DNA]</scope>
</reference>
<dbReference type="Proteomes" id="UP000694853">
    <property type="component" value="Unplaced"/>
</dbReference>
<feature type="compositionally biased region" description="Polar residues" evidence="1">
    <location>
        <begin position="229"/>
        <end position="238"/>
    </location>
</feature>
<reference evidence="3" key="2">
    <citation type="submission" date="2025-08" db="UniProtKB">
        <authorList>
            <consortium name="RefSeq"/>
        </authorList>
    </citation>
    <scope>IDENTIFICATION</scope>
    <source>
        <tissue evidence="3">Young leaves</tissue>
    </source>
</reference>
<dbReference type="InterPro" id="IPR007175">
    <property type="entry name" value="Rpr2/Snm1/Rpp21"/>
</dbReference>
<organism evidence="2 3">
    <name type="scientific">Abrus precatorius</name>
    <name type="common">Indian licorice</name>
    <name type="synonym">Glycine abrus</name>
    <dbReference type="NCBI Taxonomy" id="3816"/>
    <lineage>
        <taxon>Eukaryota</taxon>
        <taxon>Viridiplantae</taxon>
        <taxon>Streptophyta</taxon>
        <taxon>Embryophyta</taxon>
        <taxon>Tracheophyta</taxon>
        <taxon>Spermatophyta</taxon>
        <taxon>Magnoliopsida</taxon>
        <taxon>eudicotyledons</taxon>
        <taxon>Gunneridae</taxon>
        <taxon>Pentapetalae</taxon>
        <taxon>rosids</taxon>
        <taxon>fabids</taxon>
        <taxon>Fabales</taxon>
        <taxon>Fabaceae</taxon>
        <taxon>Papilionoideae</taxon>
        <taxon>50 kb inversion clade</taxon>
        <taxon>NPAAA clade</taxon>
        <taxon>indigoferoid/millettioid clade</taxon>
        <taxon>Abreae</taxon>
        <taxon>Abrus</taxon>
    </lineage>
</organism>
<dbReference type="GeneID" id="113848094"/>
<evidence type="ECO:0000256" key="1">
    <source>
        <dbReference type="SAM" id="MobiDB-lite"/>
    </source>
</evidence>
<dbReference type="Gene3D" id="6.20.50.20">
    <property type="match status" value="1"/>
</dbReference>
<dbReference type="AlphaFoldDB" id="A0A8B8JRW5"/>
<evidence type="ECO:0000313" key="2">
    <source>
        <dbReference type="Proteomes" id="UP000694853"/>
    </source>
</evidence>